<dbReference type="Proteomes" id="UP000217561">
    <property type="component" value="Unassembled WGS sequence"/>
</dbReference>
<proteinExistence type="predicted"/>
<sequence>MDEKRFTQTDVDRILRGRLARFRGRQRPVERPTPDYKALYEEVKAEVDRLESEIEEAKRNGGKD</sequence>
<comment type="caution">
    <text evidence="2">The sequence shown here is derived from an EMBL/GenBank/DDBJ whole genome shotgun (WGS) entry which is preliminary data.</text>
</comment>
<dbReference type="EMBL" id="NSGH01000009">
    <property type="protein sequence ID" value="PBB05736.1"/>
    <property type="molecule type" value="Genomic_DNA"/>
</dbReference>
<reference evidence="2 3" key="1">
    <citation type="submission" date="2017-08" db="EMBL/GenBank/DDBJ databases">
        <title>Salimicrobium alkalisoli sp. nov., isolated from saline alkaline soil.</title>
        <authorList>
            <person name="Zhang G."/>
            <person name="Xiong Q."/>
        </authorList>
    </citation>
    <scope>NUCLEOTIDE SEQUENCE [LARGE SCALE GENOMIC DNA]</scope>
    <source>
        <strain evidence="2 3">WN024</strain>
    </source>
</reference>
<name>A0ABX4HRA5_9BACI</name>
<evidence type="ECO:0008006" key="4">
    <source>
        <dbReference type="Google" id="ProtNLM"/>
    </source>
</evidence>
<protein>
    <recommendedName>
        <fullName evidence="4">Fur-regulated basic protein B</fullName>
    </recommendedName>
</protein>
<keyword evidence="1" id="KW-0175">Coiled coil</keyword>
<accession>A0ABX4HRA5</accession>
<gene>
    <name evidence="2" type="ORF">CKW00_06975</name>
</gene>
<organism evidence="2 3">
    <name type="scientific">Salimicrobium humidisoli</name>
    <dbReference type="NCBI Taxonomy" id="2029857"/>
    <lineage>
        <taxon>Bacteria</taxon>
        <taxon>Bacillati</taxon>
        <taxon>Bacillota</taxon>
        <taxon>Bacilli</taxon>
        <taxon>Bacillales</taxon>
        <taxon>Bacillaceae</taxon>
        <taxon>Salimicrobium</taxon>
    </lineage>
</organism>
<evidence type="ECO:0000313" key="2">
    <source>
        <dbReference type="EMBL" id="PBB05736.1"/>
    </source>
</evidence>
<feature type="coiled-coil region" evidence="1">
    <location>
        <begin position="33"/>
        <end position="60"/>
    </location>
</feature>
<dbReference type="Gene3D" id="6.10.250.1820">
    <property type="match status" value="1"/>
</dbReference>
<keyword evidence="3" id="KW-1185">Reference proteome</keyword>
<evidence type="ECO:0000256" key="1">
    <source>
        <dbReference type="SAM" id="Coils"/>
    </source>
</evidence>
<evidence type="ECO:0000313" key="3">
    <source>
        <dbReference type="Proteomes" id="UP000217561"/>
    </source>
</evidence>